<proteinExistence type="predicted"/>
<dbReference type="RefSeq" id="WP_162640858.1">
    <property type="nucleotide sequence ID" value="NZ_CP048286.1"/>
</dbReference>
<organism evidence="2 3">
    <name type="scientific">Paenibacillus rhizovicinus</name>
    <dbReference type="NCBI Taxonomy" id="2704463"/>
    <lineage>
        <taxon>Bacteria</taxon>
        <taxon>Bacillati</taxon>
        <taxon>Bacillota</taxon>
        <taxon>Bacilli</taxon>
        <taxon>Bacillales</taxon>
        <taxon>Paenibacillaceae</taxon>
        <taxon>Paenibacillus</taxon>
    </lineage>
</organism>
<dbReference type="Gene3D" id="3.30.720.110">
    <property type="match status" value="1"/>
</dbReference>
<dbReference type="InterPro" id="IPR029068">
    <property type="entry name" value="Glyas_Bleomycin-R_OHBP_Dase"/>
</dbReference>
<dbReference type="InterPro" id="IPR037523">
    <property type="entry name" value="VOC_core"/>
</dbReference>
<dbReference type="PANTHER" id="PTHR34109:SF1">
    <property type="entry name" value="VOC DOMAIN-CONTAINING PROTEIN"/>
    <property type="match status" value="1"/>
</dbReference>
<reference evidence="2 3" key="1">
    <citation type="submission" date="2020-02" db="EMBL/GenBank/DDBJ databases">
        <title>Paenibacillus sp. nov., isolated from rhizosphere soil of tomato.</title>
        <authorList>
            <person name="Weon H.-Y."/>
            <person name="Lee S.A."/>
        </authorList>
    </citation>
    <scope>NUCLEOTIDE SEQUENCE [LARGE SCALE GENOMIC DNA]</scope>
    <source>
        <strain evidence="2 3">14171R-81</strain>
    </source>
</reference>
<gene>
    <name evidence="2" type="ORF">GZH47_15380</name>
</gene>
<dbReference type="KEGG" id="prz:GZH47_15380"/>
<keyword evidence="3" id="KW-1185">Reference proteome</keyword>
<dbReference type="PANTHER" id="PTHR34109">
    <property type="entry name" value="BNAUNNG04460D PROTEIN-RELATED"/>
    <property type="match status" value="1"/>
</dbReference>
<dbReference type="AlphaFoldDB" id="A0A6C0P0P4"/>
<evidence type="ECO:0000313" key="3">
    <source>
        <dbReference type="Proteomes" id="UP000479114"/>
    </source>
</evidence>
<dbReference type="Gene3D" id="3.30.720.120">
    <property type="match status" value="1"/>
</dbReference>
<dbReference type="SUPFAM" id="SSF54593">
    <property type="entry name" value="Glyoxalase/Bleomycin resistance protein/Dihydroxybiphenyl dioxygenase"/>
    <property type="match status" value="1"/>
</dbReference>
<dbReference type="EMBL" id="CP048286">
    <property type="protein sequence ID" value="QHW32054.1"/>
    <property type="molecule type" value="Genomic_DNA"/>
</dbReference>
<dbReference type="Pfam" id="PF00903">
    <property type="entry name" value="Glyoxalase"/>
    <property type="match status" value="1"/>
</dbReference>
<evidence type="ECO:0000313" key="2">
    <source>
        <dbReference type="EMBL" id="QHW32054.1"/>
    </source>
</evidence>
<protein>
    <recommendedName>
        <fullName evidence="1">VOC domain-containing protein</fullName>
    </recommendedName>
</protein>
<name>A0A6C0P0P4_9BACL</name>
<sequence>MIDNRSVPANIVLPHIFYKDVAAALAWLQETFGFAEQFRFALPDGTLHGALLYRGEAWVMLKSPGIKATSPSSLGGGSQQLMIFVEDLEAHYRHTLAAGAVIIEELFDTEYGERQYAAADLEGHIWIFAKHVRDVHPEAWGATLADTR</sequence>
<dbReference type="Proteomes" id="UP000479114">
    <property type="component" value="Chromosome"/>
</dbReference>
<dbReference type="InterPro" id="IPR004360">
    <property type="entry name" value="Glyas_Fos-R_dOase_dom"/>
</dbReference>
<accession>A0A6C0P0P4</accession>
<evidence type="ECO:0000259" key="1">
    <source>
        <dbReference type="PROSITE" id="PS51819"/>
    </source>
</evidence>
<feature type="domain" description="VOC" evidence="1">
    <location>
        <begin position="8"/>
        <end position="131"/>
    </location>
</feature>
<dbReference type="PROSITE" id="PS51819">
    <property type="entry name" value="VOC"/>
    <property type="match status" value="1"/>
</dbReference>